<dbReference type="AlphaFoldDB" id="K9VUA2"/>
<proteinExistence type="predicted"/>
<dbReference type="EMBL" id="CP003616">
    <property type="protein sequence ID" value="AFZ10795.1"/>
    <property type="molecule type" value="Genomic_DNA"/>
</dbReference>
<dbReference type="RefSeq" id="WP_015179762.1">
    <property type="nucleotide sequence ID" value="NC_019730.1"/>
</dbReference>
<organism evidence="1 2">
    <name type="scientific">Phormidium nigroviride PCC 7112</name>
    <dbReference type="NCBI Taxonomy" id="179408"/>
    <lineage>
        <taxon>Bacteria</taxon>
        <taxon>Bacillati</taxon>
        <taxon>Cyanobacteriota</taxon>
        <taxon>Cyanophyceae</taxon>
        <taxon>Oscillatoriophycideae</taxon>
        <taxon>Oscillatoriales</taxon>
        <taxon>Oscillatoriaceae</taxon>
        <taxon>Phormidium</taxon>
    </lineage>
</organism>
<evidence type="ECO:0000313" key="2">
    <source>
        <dbReference type="Proteomes" id="UP000010478"/>
    </source>
</evidence>
<sequence length="106" mass="12599">MSHSNRMVSRYEYPYCYHDNVYNFKKMIYPINPFDDGVWIEANRVPPEVFVQSIKVEFILRDAKNPWLNAIKNDSSEMMVRVDAQWIQTFKTPRYLGGNSNEITTK</sequence>
<protein>
    <submittedName>
        <fullName evidence="1">Uncharacterized protein</fullName>
    </submittedName>
</protein>
<dbReference type="KEGG" id="oni:Osc7112_6690"/>
<accession>K9VUA2</accession>
<dbReference type="HOGENOM" id="CLU_2220529_0_0_3"/>
<keyword evidence="1" id="KW-0614">Plasmid</keyword>
<gene>
    <name evidence="1" type="ORF">Osc7112_6690</name>
</gene>
<geneLocation type="plasmid" evidence="1 2">
    <name>pOSC7112.02</name>
</geneLocation>
<keyword evidence="2" id="KW-1185">Reference proteome</keyword>
<dbReference type="Proteomes" id="UP000010478">
    <property type="component" value="Plasmid pOSC7112.02"/>
</dbReference>
<evidence type="ECO:0000313" key="1">
    <source>
        <dbReference type="EMBL" id="AFZ10795.1"/>
    </source>
</evidence>
<dbReference type="OrthoDB" id="9861422at2"/>
<reference evidence="1 2" key="1">
    <citation type="submission" date="2012-05" db="EMBL/GenBank/DDBJ databases">
        <title>Finished plasmid 2 of genome of Oscillatoria sp. PCC 7112.</title>
        <authorList>
            <consortium name="US DOE Joint Genome Institute"/>
            <person name="Gugger M."/>
            <person name="Coursin T."/>
            <person name="Rippka R."/>
            <person name="Tandeau De Marsac N."/>
            <person name="Huntemann M."/>
            <person name="Wei C.-L."/>
            <person name="Han J."/>
            <person name="Detter J.C."/>
            <person name="Han C."/>
            <person name="Tapia R."/>
            <person name="Davenport K."/>
            <person name="Daligault H."/>
            <person name="Erkkila T."/>
            <person name="Gu W."/>
            <person name="Munk A.C.C."/>
            <person name="Teshima H."/>
            <person name="Xu Y."/>
            <person name="Chain P."/>
            <person name="Chen A."/>
            <person name="Krypides N."/>
            <person name="Mavromatis K."/>
            <person name="Markowitz V."/>
            <person name="Szeto E."/>
            <person name="Ivanova N."/>
            <person name="Mikhailova N."/>
            <person name="Ovchinnikova G."/>
            <person name="Pagani I."/>
            <person name="Pati A."/>
            <person name="Goodwin L."/>
            <person name="Peters L."/>
            <person name="Pitluck S."/>
            <person name="Woyke T."/>
            <person name="Kerfeld C."/>
        </authorList>
    </citation>
    <scope>NUCLEOTIDE SEQUENCE [LARGE SCALE GENOMIC DNA]</scope>
    <source>
        <strain evidence="1 2">PCC 7112</strain>
        <plasmid evidence="1 2">pOSC7112.02</plasmid>
    </source>
</reference>
<name>K9VUA2_9CYAN</name>